<dbReference type="Proteomes" id="UP000622797">
    <property type="component" value="Unassembled WGS sequence"/>
</dbReference>
<dbReference type="AlphaFoldDB" id="A0A8H4U1H7"/>
<sequence length="153" mass="17602">MKSILTNPLTPGMPVVMRNVPLDFHLLISMLNGFCMTIHFFLLVCLPLALSLKDDHIRHGTGSAYALFQKWFNTVIFILGLASFIAFVQVIQLIQEKPQFNWVLHIFMFYIDVCTIYLVIPAQKEPVVDEEEGLTEKVEYCYFDAVDGEKRNL</sequence>
<dbReference type="OrthoDB" id="10447837at2759"/>
<evidence type="ECO:0000256" key="1">
    <source>
        <dbReference type="SAM" id="Phobius"/>
    </source>
</evidence>
<protein>
    <submittedName>
        <fullName evidence="2">Uncharacterized protein</fullName>
    </submittedName>
</protein>
<evidence type="ECO:0000313" key="3">
    <source>
        <dbReference type="Proteomes" id="UP000622797"/>
    </source>
</evidence>
<keyword evidence="1" id="KW-0472">Membrane</keyword>
<accession>A0A8H4U1H7</accession>
<keyword evidence="3" id="KW-1185">Reference proteome</keyword>
<keyword evidence="1" id="KW-1133">Transmembrane helix</keyword>
<feature type="transmembrane region" description="Helical" evidence="1">
    <location>
        <begin position="71"/>
        <end position="94"/>
    </location>
</feature>
<gene>
    <name evidence="2" type="ORF">FSARC_4535</name>
</gene>
<feature type="transmembrane region" description="Helical" evidence="1">
    <location>
        <begin position="100"/>
        <end position="120"/>
    </location>
</feature>
<feature type="transmembrane region" description="Helical" evidence="1">
    <location>
        <begin position="24"/>
        <end position="50"/>
    </location>
</feature>
<dbReference type="EMBL" id="JABEXW010000211">
    <property type="protein sequence ID" value="KAF4968038.1"/>
    <property type="molecule type" value="Genomic_DNA"/>
</dbReference>
<reference evidence="2" key="1">
    <citation type="journal article" date="2020" name="BMC Genomics">
        <title>Correction to: Identification and distribution of gene clusters required for synthesis of sphingolipid metabolism inhibitors in diverse species of the filamentous fungus Fusarium.</title>
        <authorList>
            <person name="Kim H.S."/>
            <person name="Lohmar J.M."/>
            <person name="Busman M."/>
            <person name="Brown D.W."/>
            <person name="Naumann T.A."/>
            <person name="Divon H.H."/>
            <person name="Lysoe E."/>
            <person name="Uhlig S."/>
            <person name="Proctor R.H."/>
        </authorList>
    </citation>
    <scope>NUCLEOTIDE SEQUENCE</scope>
    <source>
        <strain evidence="2">NRRL 20472</strain>
    </source>
</reference>
<keyword evidence="1" id="KW-0812">Transmembrane</keyword>
<comment type="caution">
    <text evidence="2">The sequence shown here is derived from an EMBL/GenBank/DDBJ whole genome shotgun (WGS) entry which is preliminary data.</text>
</comment>
<reference evidence="2" key="2">
    <citation type="submission" date="2020-05" db="EMBL/GenBank/DDBJ databases">
        <authorList>
            <person name="Kim H.-S."/>
            <person name="Proctor R.H."/>
            <person name="Brown D.W."/>
        </authorList>
    </citation>
    <scope>NUCLEOTIDE SEQUENCE</scope>
    <source>
        <strain evidence="2">NRRL 20472</strain>
    </source>
</reference>
<organism evidence="2 3">
    <name type="scientific">Fusarium sarcochroum</name>
    <dbReference type="NCBI Taxonomy" id="1208366"/>
    <lineage>
        <taxon>Eukaryota</taxon>
        <taxon>Fungi</taxon>
        <taxon>Dikarya</taxon>
        <taxon>Ascomycota</taxon>
        <taxon>Pezizomycotina</taxon>
        <taxon>Sordariomycetes</taxon>
        <taxon>Hypocreomycetidae</taxon>
        <taxon>Hypocreales</taxon>
        <taxon>Nectriaceae</taxon>
        <taxon>Fusarium</taxon>
        <taxon>Fusarium lateritium species complex</taxon>
    </lineage>
</organism>
<name>A0A8H4U1H7_9HYPO</name>
<evidence type="ECO:0000313" key="2">
    <source>
        <dbReference type="EMBL" id="KAF4968038.1"/>
    </source>
</evidence>
<proteinExistence type="predicted"/>